<accession>A0ABV9JD35</accession>
<dbReference type="PANTHER" id="PTHR41313:SF1">
    <property type="entry name" value="DNA METHYLASE ADENINE-SPECIFIC DOMAIN-CONTAINING PROTEIN"/>
    <property type="match status" value="1"/>
</dbReference>
<dbReference type="EMBL" id="JBHSGD010000005">
    <property type="protein sequence ID" value="MFC4652443.1"/>
    <property type="molecule type" value="Genomic_DNA"/>
</dbReference>
<dbReference type="PANTHER" id="PTHR41313">
    <property type="entry name" value="ADENINE-SPECIFIC METHYLTRANSFERASE"/>
    <property type="match status" value="1"/>
</dbReference>
<evidence type="ECO:0000313" key="3">
    <source>
        <dbReference type="EMBL" id="MFC4652443.1"/>
    </source>
</evidence>
<dbReference type="InterPro" id="IPR011639">
    <property type="entry name" value="MethylTrfase_TaqI-like_dom"/>
</dbReference>
<reference evidence="4" key="1">
    <citation type="journal article" date="2019" name="Int. J. Syst. Evol. Microbiol.">
        <title>The Global Catalogue of Microorganisms (GCM) 10K type strain sequencing project: providing services to taxonomists for standard genome sequencing and annotation.</title>
        <authorList>
            <consortium name="The Broad Institute Genomics Platform"/>
            <consortium name="The Broad Institute Genome Sequencing Center for Infectious Disease"/>
            <person name="Wu L."/>
            <person name="Ma J."/>
        </authorList>
    </citation>
    <scope>NUCLEOTIDE SEQUENCE [LARGE SCALE GENOMIC DNA]</scope>
    <source>
        <strain evidence="4">CCUG 63287</strain>
    </source>
</reference>
<keyword evidence="3" id="KW-0808">Transferase</keyword>
<evidence type="ECO:0000259" key="2">
    <source>
        <dbReference type="Pfam" id="PF07669"/>
    </source>
</evidence>
<gene>
    <name evidence="3" type="ORF">ACFO26_05930</name>
</gene>
<name>A0ABV9JD35_9LACT</name>
<dbReference type="Proteomes" id="UP001595987">
    <property type="component" value="Unassembled WGS sequence"/>
</dbReference>
<dbReference type="PRINTS" id="PR00507">
    <property type="entry name" value="N12N6MTFRASE"/>
</dbReference>
<dbReference type="GO" id="GO:0008168">
    <property type="term" value="F:methyltransferase activity"/>
    <property type="evidence" value="ECO:0007669"/>
    <property type="project" value="UniProtKB-KW"/>
</dbReference>
<sequence>MKKTKEEIINYRNYFIAHFLELEQREKIAFIAFNRKHFEHHADAVIQAYFQTPYATWLQEYDTWKKVAPYSSVIQGTEAITLIIKNQPRSFYDVSQTNLIDYPLHPVKLSSPEFLDTLSSIVNEEYYVEDLLLEAQQRIEQFIAPFLPKLNRFTDEEKKFAVKITLYNLLEQYGLFEDNQNLENQVNSQTLTEMEKFQSSPRLLEALNLGNSFARGLNEQILKKWKKILQEEAAQTALKNEVKVKVNINLNPNPNPSQEIQAEKTDEIIINSESEFSEMLDIAYTKLYNSYYEAQKQKRAGTDISGSYDVFDFRTPAGTAQLGWNMIGRRLGTSDDSKVEFWLSSTDHTYNTNPATLPIRSTIMDVWKEFLSEQPFNAIEEVSSTTEENERSIITGNETQSTLISKNLQSDFTATDDSQAILSIKKENDEKELREQQIINAVKQLPQEMLDYLNLNPDNRSEFLITAHSDWQNDDRLTIYDFDIQDKEDQYESTPLFAVDFDTRNLEITNPWLSSSRLKNLDRLLRSALGKEFELEADEKPVVERSAAQNQSPMVERLKADYIKHWRSQNEGTAVKVYLEILAEIARADGLGVDVEMFPSYRTLPQSEQEHLIQLVQAAYDEVGYKTLDNPNGLDWESFQDWREQYVEDRNQQSKKVEIAEEAEQELAVAAQVYQPGSSSAELGHLESRLSDGIFDFIAADSDWFESFGSSFVDIQVSIKEKYQTFTVYRLTDKGGSLPLVKMNLTTGVFNLSGDDFKNEKQTSELLRYIRSELKEAGYLQQMESDKSLPKEAVSDEIKVTSEIRSEIEILKEHPQALDRFYPYLSEMITDANIKILPYKELTLAQQENLRLSLPFFDEKEDTADDKFYYQIGFDYVVYFELSDALLRWYSDEDLASGTIYDEIPNGGILNDLYLKGYPTAYVEGLRSVLQLAERDGRLTTEQITNLGIAVNHHEIHEQVHEKNQASRFFNDYLKFRNREGYEVITTAEGTILSLQIEEKPDRDEVATIVDGKLNVSFNAEFLTSIPDFKEKLEKGWERFNVKRPKIQPPVLTMHNTFSSPAYDFLAESHDDVVLNAENMPRLIRDAAHARTLGEDEQIQLSFFVDNKRYDTFFTDERDIQFYRTLAELGDIELNVEFDFNDDKTVNNKDENEEEVQAELTPSTFLETLKEDFQLSDEFEILEDNQVLRLVKQHFWGMETLITAENNEFELSSASDGISGVKDFRAKFEIFRTEYEQKLNQNIPTSISHEVNPNPNQTESTNVPIDEPLDLFSFATADSSDNDAANQLNKPISSQEASLEKLKASYLNALSILDYHKMMDSGQIFYDQEYLQYYEYAANQLLQADNHTEINEPYVFEWLNKNDKQEIESIIQSAYKKHGYLALTFDQWKEEFNTENQEKVDQDKASQHKNSSKNKQSDDIEVSTSHKVTVPSEVQTDSASKKERLDFSFPENLVTFYPGTVQAKIEGNIAALRLINILNSEIRLATAEEQTILAHYVGWGGRGVVDVFDENNPKYATYREELKQLISEKDYQAIRRSALTAYYTSPEIIKAIYASLSELGFKEGRILDPSMGTGNFFSAMPKELKKNSELFGVEIDPMTATIAKQLQQTVSIQEKGFEDTRFANNSMDVVITNVPFSDKIHPSDTHYNRPYVIHDYFIKKALDLVHDGGIVAVITSKGTMDKRDSRFREELAQQAHLLKAVRLPDTAFSKIAGTAVTSDILIFQKDSSLQFSNHRPEWLETVPLADGKGNKIYYNCYFERHPEQVLGDFKIETYNGGTLSIKATVAAEDLAQEVQTALHFEEGEHFESAANDRPLYELEEKSETNVPEQVLKQIVPYTIMIFEGKPYYHNGEFVELMQKTSSVTLNINETRQNQLTRYKNNKERIYKEEANKKTNDYLVEVVDKSLFSDNPEFDSLDLSQKEIEHLIEHSTLDKGNESYQLISTDKRNIALLKQSVALSTKYSYHFDYSKDEVKAMSKMIELRYTLQDLLALQHKADYSTTEYEALRLQLNEQYDTFIKDFGPLSNQKNSLLMRQDDYYQFLASIELDVEDEITKQPKKAKSAVFLNLQFSHNIQSLRLKMQRMHFLPL</sequence>
<evidence type="ECO:0000313" key="4">
    <source>
        <dbReference type="Proteomes" id="UP001595987"/>
    </source>
</evidence>
<dbReference type="GO" id="GO:0032259">
    <property type="term" value="P:methylation"/>
    <property type="evidence" value="ECO:0007669"/>
    <property type="project" value="UniProtKB-KW"/>
</dbReference>
<keyword evidence="4" id="KW-1185">Reference proteome</keyword>
<feature type="compositionally biased region" description="Basic and acidic residues" evidence="1">
    <location>
        <begin position="1394"/>
        <end position="1406"/>
    </location>
</feature>
<dbReference type="RefSeq" id="WP_213534834.1">
    <property type="nucleotide sequence ID" value="NZ_BOVQ01000004.1"/>
</dbReference>
<dbReference type="SUPFAM" id="SSF53335">
    <property type="entry name" value="S-adenosyl-L-methionine-dependent methyltransferases"/>
    <property type="match status" value="1"/>
</dbReference>
<dbReference type="Gene3D" id="3.40.50.150">
    <property type="entry name" value="Vaccinia Virus protein VP39"/>
    <property type="match status" value="1"/>
</dbReference>
<proteinExistence type="predicted"/>
<protein>
    <submittedName>
        <fullName evidence="3">Eco57I restriction-modification methylase domain-containing protein</fullName>
    </submittedName>
</protein>
<dbReference type="Pfam" id="PF07669">
    <property type="entry name" value="Eco57I"/>
    <property type="match status" value="1"/>
</dbReference>
<comment type="caution">
    <text evidence="3">The sequence shown here is derived from an EMBL/GenBank/DDBJ whole genome shotgun (WGS) entry which is preliminary data.</text>
</comment>
<feature type="region of interest" description="Disordered" evidence="1">
    <location>
        <begin position="1394"/>
        <end position="1441"/>
    </location>
</feature>
<dbReference type="InterPro" id="IPR029063">
    <property type="entry name" value="SAM-dependent_MTases_sf"/>
</dbReference>
<feature type="domain" description="Type II methyltransferase M.TaqI-like" evidence="2">
    <location>
        <begin position="1607"/>
        <end position="1703"/>
    </location>
</feature>
<feature type="compositionally biased region" description="Polar residues" evidence="1">
    <location>
        <begin position="1422"/>
        <end position="1438"/>
    </location>
</feature>
<organism evidence="3 4">
    <name type="scientific">Lactococcus nasutitermitis</name>
    <dbReference type="NCBI Taxonomy" id="1652957"/>
    <lineage>
        <taxon>Bacteria</taxon>
        <taxon>Bacillati</taxon>
        <taxon>Bacillota</taxon>
        <taxon>Bacilli</taxon>
        <taxon>Lactobacillales</taxon>
        <taxon>Streptococcaceae</taxon>
        <taxon>Lactococcus</taxon>
    </lineage>
</organism>
<keyword evidence="3" id="KW-0489">Methyltransferase</keyword>
<evidence type="ECO:0000256" key="1">
    <source>
        <dbReference type="SAM" id="MobiDB-lite"/>
    </source>
</evidence>
<dbReference type="InterPro" id="IPR052933">
    <property type="entry name" value="DNA_Protect_Modify"/>
</dbReference>